<dbReference type="AlphaFoldDB" id="A0A1B8GRM4"/>
<dbReference type="OrthoDB" id="546893at2759"/>
<dbReference type="InterPro" id="IPR049326">
    <property type="entry name" value="Rhodopsin_dom_fungi"/>
</dbReference>
<sequence>MLPPAKLPNRGPAVELVALTTLGIATLFVVARLVTRLGIVKRSTLDDLMIVVGWTLALGVTLSITIGVAKGLGRHDVDIPPQSLDDLRKCEYTFSVLYNPALMATKTSILIFYLCLSKNMKYFRLATYLTIAVVIIAGTILTFFNIFVCDPITKTFSNSSTQKCIRLVTLYFAASPTNVATDIVILILPIPILTGMQLPRKQKVILVFTFALGIFVMIVDVIRINALQNTILIITAGGPVPTTTDSLEDTTDFAYLVSPALMWSAVEINVGIICACIPTLRPLVKRVVPWLIEQVGSHSSDGLSKPKPKPWPENQTLDVQVTTNGSWGVTAPTEDRPIHPDARDSDIQLEFLTENNIAAQEQTLDVQVTTNGSWGVTAPTEDRPIHPDARDSDIQLEFLTENNIAAREQTLLSVQPTGTAVYFGFVNLQPPKCMLRMSVSDSWKYCSVVTILFFLWGFSNGLLNALNIQISTIAQLTFKQSLSLSTAFYGGYIIGPFTVGWYALKEGGFKIIFIVSLCIYGIGSLMLWPSASFISLPGFLVSNVVAAIGLSSLEMAANSFITLCGPPQYGEMRLLFAQAMQALGATVSELIADKAFAPLIQTKKNLIHVQWTYFTIALFTIVIALFYHYMPLPEASDDDLQEELQPDLLPMNRMVKTTSLTHIGGIRVVFLTLALGVMVQSIYILSQVAFDTWYIYVLAPPPAEHKIDGLNLSPRNYLLLAYSLKFFSRVIGGALCFVMWPRLILLLSLAGALTFTIAFVALPEGRAAKDPNLVAGLGMMVFFFLAPVFPLVYSITLRGMGKNTRLAAAMLTASISLGAVGPWIIFGAMRKWRLRESFWVIIFWLGIALVFPVYLSVSKKARSVVDWKVKDRRGEERPKSQRRQNGVLTRRRRSDEDEERGWGR</sequence>
<keyword evidence="4" id="KW-0472">Membrane</keyword>
<feature type="transmembrane region" description="Helical" evidence="4">
    <location>
        <begin position="16"/>
        <end position="35"/>
    </location>
</feature>
<evidence type="ECO:0000313" key="6">
    <source>
        <dbReference type="EMBL" id="OBT98489.1"/>
    </source>
</evidence>
<evidence type="ECO:0000256" key="1">
    <source>
        <dbReference type="ARBA" id="ARBA00004429"/>
    </source>
</evidence>
<reference evidence="6 7" key="1">
    <citation type="submission" date="2016-03" db="EMBL/GenBank/DDBJ databases">
        <title>Comparative genomics of Pseudogymnoascus destructans, the fungus causing white-nose syndrome of bats.</title>
        <authorList>
            <person name="Palmer J.M."/>
            <person name="Drees K.P."/>
            <person name="Foster J.T."/>
            <person name="Lindner D.L."/>
        </authorList>
    </citation>
    <scope>NUCLEOTIDE SEQUENCE [LARGE SCALE GENOMIC DNA]</scope>
    <source>
        <strain evidence="6 7">UAMH 10579</strain>
    </source>
</reference>
<feature type="region of interest" description="Disordered" evidence="3">
    <location>
        <begin position="871"/>
        <end position="904"/>
    </location>
</feature>
<dbReference type="EMBL" id="KV460216">
    <property type="protein sequence ID" value="OBT98489.1"/>
    <property type="molecule type" value="Genomic_DNA"/>
</dbReference>
<dbReference type="Proteomes" id="UP000091956">
    <property type="component" value="Unassembled WGS sequence"/>
</dbReference>
<gene>
    <name evidence="6" type="ORF">VE01_03488</name>
</gene>
<feature type="transmembrane region" description="Helical" evidence="4">
    <location>
        <begin position="486"/>
        <end position="504"/>
    </location>
</feature>
<feature type="transmembrane region" description="Helical" evidence="4">
    <location>
        <begin position="168"/>
        <end position="192"/>
    </location>
</feature>
<dbReference type="Pfam" id="PF20684">
    <property type="entry name" value="Fung_rhodopsin"/>
    <property type="match status" value="1"/>
</dbReference>
<dbReference type="Gene3D" id="1.20.1250.20">
    <property type="entry name" value="MFS general substrate transporter like domains"/>
    <property type="match status" value="2"/>
</dbReference>
<feature type="transmembrane region" description="Helical" evidence="4">
    <location>
        <begin position="47"/>
        <end position="72"/>
    </location>
</feature>
<reference evidence="7" key="2">
    <citation type="journal article" date="2018" name="Nat. Commun.">
        <title>Extreme sensitivity to ultraviolet light in the fungal pathogen causing white-nose syndrome of bats.</title>
        <authorList>
            <person name="Palmer J.M."/>
            <person name="Drees K.P."/>
            <person name="Foster J.T."/>
            <person name="Lindner D.L."/>
        </authorList>
    </citation>
    <scope>NUCLEOTIDE SEQUENCE [LARGE SCALE GENOMIC DNA]</scope>
    <source>
        <strain evidence="7">UAMH 10579</strain>
    </source>
</reference>
<feature type="transmembrane region" description="Helical" evidence="4">
    <location>
        <begin position="611"/>
        <end position="630"/>
    </location>
</feature>
<feature type="transmembrane region" description="Helical" evidence="4">
    <location>
        <begin position="445"/>
        <end position="466"/>
    </location>
</feature>
<feature type="transmembrane region" description="Helical" evidence="4">
    <location>
        <begin position="659"/>
        <end position="677"/>
    </location>
</feature>
<dbReference type="PANTHER" id="PTHR43702:SF13">
    <property type="entry name" value="MONOSACCHARIDE TRANSPORTER, PUTATIVE (AFU_ORTHOLOGUE AFUA_4G06630)-RELATED"/>
    <property type="match status" value="1"/>
</dbReference>
<feature type="transmembrane region" description="Helical" evidence="4">
    <location>
        <begin position="128"/>
        <end position="148"/>
    </location>
</feature>
<name>A0A1B8GRM4_9PEZI</name>
<organism evidence="6 7">
    <name type="scientific">Pseudogymnoascus verrucosus</name>
    <dbReference type="NCBI Taxonomy" id="342668"/>
    <lineage>
        <taxon>Eukaryota</taxon>
        <taxon>Fungi</taxon>
        <taxon>Dikarya</taxon>
        <taxon>Ascomycota</taxon>
        <taxon>Pezizomycotina</taxon>
        <taxon>Leotiomycetes</taxon>
        <taxon>Thelebolales</taxon>
        <taxon>Thelebolaceae</taxon>
        <taxon>Pseudogymnoascus</taxon>
    </lineage>
</organism>
<feature type="transmembrane region" description="Helical" evidence="4">
    <location>
        <begin position="743"/>
        <end position="762"/>
    </location>
</feature>
<dbReference type="GO" id="GO:0005886">
    <property type="term" value="C:plasma membrane"/>
    <property type="evidence" value="ECO:0007669"/>
    <property type="project" value="UniProtKB-SubCell"/>
</dbReference>
<evidence type="ECO:0000256" key="4">
    <source>
        <dbReference type="SAM" id="Phobius"/>
    </source>
</evidence>
<proteinExistence type="predicted"/>
<feature type="domain" description="Major facilitator superfamily (MFS) profile" evidence="5">
    <location>
        <begin position="445"/>
        <end position="860"/>
    </location>
</feature>
<protein>
    <recommendedName>
        <fullName evidence="5">Major facilitator superfamily (MFS) profile domain-containing protein</fullName>
    </recommendedName>
</protein>
<evidence type="ECO:0000313" key="7">
    <source>
        <dbReference type="Proteomes" id="UP000091956"/>
    </source>
</evidence>
<feature type="transmembrane region" description="Helical" evidence="4">
    <location>
        <begin position="92"/>
        <end position="116"/>
    </location>
</feature>
<feature type="transmembrane region" description="Helical" evidence="4">
    <location>
        <begin position="838"/>
        <end position="857"/>
    </location>
</feature>
<keyword evidence="4" id="KW-0812">Transmembrane</keyword>
<dbReference type="PROSITE" id="PS50850">
    <property type="entry name" value="MFS"/>
    <property type="match status" value="1"/>
</dbReference>
<dbReference type="InterPro" id="IPR020846">
    <property type="entry name" value="MFS_dom"/>
</dbReference>
<evidence type="ECO:0000256" key="2">
    <source>
        <dbReference type="ARBA" id="ARBA00022475"/>
    </source>
</evidence>
<keyword evidence="2" id="KW-1003">Cell membrane</keyword>
<feature type="transmembrane region" description="Helical" evidence="4">
    <location>
        <begin position="204"/>
        <end position="222"/>
    </location>
</feature>
<feature type="transmembrane region" description="Helical" evidence="4">
    <location>
        <begin position="774"/>
        <end position="794"/>
    </location>
</feature>
<dbReference type="InterPro" id="IPR036259">
    <property type="entry name" value="MFS_trans_sf"/>
</dbReference>
<feature type="transmembrane region" description="Helical" evidence="4">
    <location>
        <begin position="511"/>
        <end position="528"/>
    </location>
</feature>
<evidence type="ECO:0000256" key="3">
    <source>
        <dbReference type="SAM" id="MobiDB-lite"/>
    </source>
</evidence>
<keyword evidence="7" id="KW-1185">Reference proteome</keyword>
<dbReference type="InterPro" id="IPR050375">
    <property type="entry name" value="MFS_TsgA-like"/>
</dbReference>
<evidence type="ECO:0000259" key="5">
    <source>
        <dbReference type="PROSITE" id="PS50850"/>
    </source>
</evidence>
<dbReference type="GeneID" id="28836874"/>
<feature type="transmembrane region" description="Helical" evidence="4">
    <location>
        <begin position="719"/>
        <end position="738"/>
    </location>
</feature>
<dbReference type="GO" id="GO:0022857">
    <property type="term" value="F:transmembrane transporter activity"/>
    <property type="evidence" value="ECO:0007669"/>
    <property type="project" value="InterPro"/>
</dbReference>
<comment type="subcellular location">
    <subcellularLocation>
        <location evidence="1">Cell inner membrane</location>
        <topology evidence="1">Multi-pass membrane protein</topology>
    </subcellularLocation>
</comment>
<feature type="transmembrane region" description="Helical" evidence="4">
    <location>
        <begin position="806"/>
        <end position="826"/>
    </location>
</feature>
<dbReference type="SUPFAM" id="SSF103473">
    <property type="entry name" value="MFS general substrate transporter"/>
    <property type="match status" value="1"/>
</dbReference>
<dbReference type="RefSeq" id="XP_018132222.1">
    <property type="nucleotide sequence ID" value="XM_018272977.2"/>
</dbReference>
<accession>A0A1B8GRM4</accession>
<keyword evidence="4" id="KW-1133">Transmembrane helix</keyword>
<dbReference type="PANTHER" id="PTHR43702">
    <property type="entry name" value="L-FUCOSE-PROTON SYMPORTER"/>
    <property type="match status" value="1"/>
</dbReference>
<dbReference type="STRING" id="342668.A0A1B8GRM4"/>